<keyword evidence="3 9" id="KW-1003">Cell membrane</keyword>
<evidence type="ECO:0000256" key="8">
    <source>
        <dbReference type="ARBA" id="ARBA00023136"/>
    </source>
</evidence>
<evidence type="ECO:0000256" key="4">
    <source>
        <dbReference type="ARBA" id="ARBA00022692"/>
    </source>
</evidence>
<reference evidence="11 12" key="1">
    <citation type="submission" date="2018-11" db="EMBL/GenBank/DDBJ databases">
        <title>Genomic Encyclopedia of Type Strains, Phase IV (KMG-IV): sequencing the most valuable type-strain genomes for metagenomic binning, comparative biology and taxonomic classification.</title>
        <authorList>
            <person name="Goeker M."/>
        </authorList>
    </citation>
    <scope>NUCLEOTIDE SEQUENCE [LARGE SCALE GENOMIC DNA]</scope>
    <source>
        <strain evidence="11 12">DSM 102936</strain>
    </source>
</reference>
<name>A0A3N5B2R3_9THEO</name>
<keyword evidence="2 9" id="KW-0813">Transport</keyword>
<dbReference type="GO" id="GO:0033281">
    <property type="term" value="C:TAT protein transport complex"/>
    <property type="evidence" value="ECO:0007669"/>
    <property type="project" value="UniProtKB-UniRule"/>
</dbReference>
<dbReference type="AlphaFoldDB" id="A0A3N5B2R3"/>
<comment type="similarity">
    <text evidence="9">Belongs to the TatA/E family.</text>
</comment>
<keyword evidence="12" id="KW-1185">Reference proteome</keyword>
<comment type="caution">
    <text evidence="11">The sequence shown here is derived from an EMBL/GenBank/DDBJ whole genome shotgun (WGS) entry which is preliminary data.</text>
</comment>
<organism evidence="11 12">
    <name type="scientific">Thermodesulfitimonas autotrophica</name>
    <dbReference type="NCBI Taxonomy" id="1894989"/>
    <lineage>
        <taxon>Bacteria</taxon>
        <taxon>Bacillati</taxon>
        <taxon>Bacillota</taxon>
        <taxon>Clostridia</taxon>
        <taxon>Thermoanaerobacterales</taxon>
        <taxon>Thermoanaerobacteraceae</taxon>
        <taxon>Thermodesulfitimonas</taxon>
    </lineage>
</organism>
<keyword evidence="6 9" id="KW-1133">Transmembrane helix</keyword>
<accession>A0A3N5B2R3</accession>
<evidence type="ECO:0000256" key="10">
    <source>
        <dbReference type="SAM" id="MobiDB-lite"/>
    </source>
</evidence>
<dbReference type="Pfam" id="PF02416">
    <property type="entry name" value="TatA_B_E"/>
    <property type="match status" value="1"/>
</dbReference>
<dbReference type="RefSeq" id="WP_123928013.1">
    <property type="nucleotide sequence ID" value="NZ_RKRE01000001.1"/>
</dbReference>
<comment type="function">
    <text evidence="9">Part of the twin-arginine translocation (Tat) system that transports large folded proteins containing a characteristic twin-arginine motif in their signal peptide across membranes. TatA could form the protein-conducting channel of the Tat system.</text>
</comment>
<comment type="subunit">
    <text evidence="9">Forms a complex with TatC.</text>
</comment>
<dbReference type="EMBL" id="RKRE01000001">
    <property type="protein sequence ID" value="RPF49870.1"/>
    <property type="molecule type" value="Genomic_DNA"/>
</dbReference>
<dbReference type="GO" id="GO:0043953">
    <property type="term" value="P:protein transport by the Tat complex"/>
    <property type="evidence" value="ECO:0007669"/>
    <property type="project" value="UniProtKB-UniRule"/>
</dbReference>
<feature type="region of interest" description="Disordered" evidence="10">
    <location>
        <begin position="45"/>
        <end position="68"/>
    </location>
</feature>
<dbReference type="InterPro" id="IPR006312">
    <property type="entry name" value="TatA/E"/>
</dbReference>
<evidence type="ECO:0000313" key="12">
    <source>
        <dbReference type="Proteomes" id="UP000282654"/>
    </source>
</evidence>
<keyword evidence="4 9" id="KW-0812">Transmembrane</keyword>
<dbReference type="Proteomes" id="UP000282654">
    <property type="component" value="Unassembled WGS sequence"/>
</dbReference>
<evidence type="ECO:0000256" key="9">
    <source>
        <dbReference type="HAMAP-Rule" id="MF_00236"/>
    </source>
</evidence>
<dbReference type="InterPro" id="IPR003369">
    <property type="entry name" value="TatA/B/E"/>
</dbReference>
<dbReference type="GO" id="GO:0008320">
    <property type="term" value="F:protein transmembrane transporter activity"/>
    <property type="evidence" value="ECO:0007669"/>
    <property type="project" value="UniProtKB-UniRule"/>
</dbReference>
<gene>
    <name evidence="9" type="primary">tatA</name>
    <name evidence="11" type="ORF">EDD75_0696</name>
</gene>
<dbReference type="HAMAP" id="MF_00236">
    <property type="entry name" value="TatA_E"/>
    <property type="match status" value="1"/>
</dbReference>
<protein>
    <recommendedName>
        <fullName evidence="9">Sec-independent protein translocase protein TatA</fullName>
    </recommendedName>
</protein>
<dbReference type="PANTHER" id="PTHR42982">
    <property type="entry name" value="SEC-INDEPENDENT PROTEIN TRANSLOCASE PROTEIN TATA"/>
    <property type="match status" value="1"/>
</dbReference>
<proteinExistence type="inferred from homology"/>
<keyword evidence="7 9" id="KW-0811">Translocation</keyword>
<sequence length="68" mass="7473">MFRGLLEPTHLILILLVVLLIFGPSKLPEIGRSFGKTIREFRRASSASFEEVTAEKEAAPSTAEKTNG</sequence>
<dbReference type="OrthoDB" id="9800908at2"/>
<dbReference type="NCBIfam" id="NF011430">
    <property type="entry name" value="PRK14861.1"/>
    <property type="match status" value="1"/>
</dbReference>
<evidence type="ECO:0000256" key="1">
    <source>
        <dbReference type="ARBA" id="ARBA00004162"/>
    </source>
</evidence>
<evidence type="ECO:0000313" key="11">
    <source>
        <dbReference type="EMBL" id="RPF49870.1"/>
    </source>
</evidence>
<evidence type="ECO:0000256" key="2">
    <source>
        <dbReference type="ARBA" id="ARBA00022448"/>
    </source>
</evidence>
<dbReference type="NCBIfam" id="TIGR01411">
    <property type="entry name" value="tatAE"/>
    <property type="match status" value="1"/>
</dbReference>
<dbReference type="Gene3D" id="1.20.5.3310">
    <property type="match status" value="1"/>
</dbReference>
<keyword evidence="8 9" id="KW-0472">Membrane</keyword>
<evidence type="ECO:0000256" key="6">
    <source>
        <dbReference type="ARBA" id="ARBA00022989"/>
    </source>
</evidence>
<evidence type="ECO:0000256" key="7">
    <source>
        <dbReference type="ARBA" id="ARBA00023010"/>
    </source>
</evidence>
<keyword evidence="5 9" id="KW-0653">Protein transport</keyword>
<dbReference type="PANTHER" id="PTHR42982:SF1">
    <property type="entry name" value="SEC-INDEPENDENT PROTEIN TRANSLOCASE PROTEIN TATA"/>
    <property type="match status" value="1"/>
</dbReference>
<evidence type="ECO:0000256" key="5">
    <source>
        <dbReference type="ARBA" id="ARBA00022927"/>
    </source>
</evidence>
<comment type="subcellular location">
    <subcellularLocation>
        <location evidence="1 9">Cell membrane</location>
        <topology evidence="1 9">Single-pass membrane protein</topology>
    </subcellularLocation>
</comment>
<evidence type="ECO:0000256" key="3">
    <source>
        <dbReference type="ARBA" id="ARBA00022475"/>
    </source>
</evidence>